<dbReference type="SUPFAM" id="SSF53756">
    <property type="entry name" value="UDP-Glycosyltransferase/glycogen phosphorylase"/>
    <property type="match status" value="1"/>
</dbReference>
<evidence type="ECO:0000259" key="4">
    <source>
        <dbReference type="Pfam" id="PF06722"/>
    </source>
</evidence>
<keyword evidence="2" id="KW-0328">Glycosyltransferase</keyword>
<dbReference type="InterPro" id="IPR002213">
    <property type="entry name" value="UDP_glucos_trans"/>
</dbReference>
<dbReference type="CDD" id="cd03784">
    <property type="entry name" value="GT1_Gtf-like"/>
    <property type="match status" value="1"/>
</dbReference>
<dbReference type="InterPro" id="IPR050271">
    <property type="entry name" value="UDP-glycosyltransferase"/>
</dbReference>
<evidence type="ECO:0000313" key="5">
    <source>
        <dbReference type="EMBL" id="ODG91240.1"/>
    </source>
</evidence>
<dbReference type="RefSeq" id="WP_069034033.1">
    <property type="nucleotide sequence ID" value="NZ_MDKC01000023.1"/>
</dbReference>
<dbReference type="PANTHER" id="PTHR48043">
    <property type="entry name" value="EG:EG0003.4 PROTEIN-RELATED"/>
    <property type="match status" value="1"/>
</dbReference>
<evidence type="ECO:0000256" key="2">
    <source>
        <dbReference type="ARBA" id="ARBA00022676"/>
    </source>
</evidence>
<gene>
    <name evidence="5" type="ORF">BED47_06140</name>
</gene>
<reference evidence="5 6" key="1">
    <citation type="submission" date="2016-07" db="EMBL/GenBank/DDBJ databases">
        <authorList>
            <person name="Townsley L."/>
            <person name="Shank E.A."/>
        </authorList>
    </citation>
    <scope>NUCLEOTIDE SEQUENCE [LARGE SCALE GENOMIC DNA]</scope>
    <source>
        <strain evidence="5 6">CH01</strain>
    </source>
</reference>
<dbReference type="PANTHER" id="PTHR48043:SF145">
    <property type="entry name" value="FI06409P-RELATED"/>
    <property type="match status" value="1"/>
</dbReference>
<comment type="caution">
    <text evidence="5">The sequence shown here is derived from an EMBL/GenBank/DDBJ whole genome shotgun (WGS) entry which is preliminary data.</text>
</comment>
<name>A0ABX2ZRC0_9BACI</name>
<evidence type="ECO:0000313" key="6">
    <source>
        <dbReference type="Proteomes" id="UP000094580"/>
    </source>
</evidence>
<dbReference type="InterPro" id="IPR006326">
    <property type="entry name" value="UDPGT_MGT-like"/>
</dbReference>
<evidence type="ECO:0000256" key="3">
    <source>
        <dbReference type="ARBA" id="ARBA00022679"/>
    </source>
</evidence>
<dbReference type="Pfam" id="PF06722">
    <property type="entry name" value="EryCIII-like_C"/>
    <property type="match status" value="1"/>
</dbReference>
<proteinExistence type="inferred from homology"/>
<dbReference type="NCBIfam" id="TIGR01426">
    <property type="entry name" value="MGT"/>
    <property type="match status" value="1"/>
</dbReference>
<dbReference type="EMBL" id="MDKC01000023">
    <property type="protein sequence ID" value="ODG91240.1"/>
    <property type="molecule type" value="Genomic_DNA"/>
</dbReference>
<dbReference type="Proteomes" id="UP000094580">
    <property type="component" value="Unassembled WGS sequence"/>
</dbReference>
<protein>
    <recommendedName>
        <fullName evidence="4">Erythromycin biosynthesis protein CIII-like C-terminal domain-containing protein</fullName>
    </recommendedName>
</protein>
<accession>A0ABX2ZRC0</accession>
<dbReference type="Gene3D" id="3.40.50.2000">
    <property type="entry name" value="Glycogen Phosphorylase B"/>
    <property type="match status" value="2"/>
</dbReference>
<sequence length="402" mass="44303">MAKILAIGGIGEGHVNPMLPIIKAWCEDGDEVHFYSTEDARVKVEAAGAVFKPFENFLGGVRQEDISHFLEFIVLLLNSANHVVPTVVEQARQEAYDFVFHDSLFGWGNLIARLLKLPNIASHASFASTGKKPKMAGETLLKQVGDLLKGGKFIPEIKRLSANLAKTYDVSGPSINEVFCQTGQLNLVYTSTYFQPDYERLDHSYVFSGPSISTRESHSDFPLDSLKGDDRPVVYISMGTVLAKSEPFFRLCLDAFSDGSYQVVISAGRYTDMELFRNAPSHIIARPYVPQLEVLQRSAVFVSHGGMNSVSEALYYDVPLVLIPHAADQPIIAARVEKLGAGVILNKSKLTAAKLRDAVNQAFNEQRFKRSAATIGQSLRDAGGYRTALLAADRFRQERGIN</sequence>
<evidence type="ECO:0000256" key="1">
    <source>
        <dbReference type="ARBA" id="ARBA00009995"/>
    </source>
</evidence>
<keyword evidence="6" id="KW-1185">Reference proteome</keyword>
<comment type="similarity">
    <text evidence="1">Belongs to the UDP-glycosyltransferase family.</text>
</comment>
<organism evidence="5 6">
    <name type="scientific">Gottfriedia luciferensis</name>
    <dbReference type="NCBI Taxonomy" id="178774"/>
    <lineage>
        <taxon>Bacteria</taxon>
        <taxon>Bacillati</taxon>
        <taxon>Bacillota</taxon>
        <taxon>Bacilli</taxon>
        <taxon>Bacillales</taxon>
        <taxon>Bacillaceae</taxon>
        <taxon>Gottfriedia</taxon>
    </lineage>
</organism>
<dbReference type="InterPro" id="IPR010610">
    <property type="entry name" value="EryCIII-like_C"/>
</dbReference>
<feature type="domain" description="Erythromycin biosynthesis protein CIII-like C-terminal" evidence="4">
    <location>
        <begin position="271"/>
        <end position="375"/>
    </location>
</feature>
<keyword evidence="3" id="KW-0808">Transferase</keyword>